<accession>A0ACB7SVP8</accession>
<keyword evidence="2" id="KW-1185">Reference proteome</keyword>
<sequence length="180" mass="19428">MCDPVFRATRDQKSLDVVSDTTKPTKIERPQSTAVTGCQLDEAVNLQNFRSWIGGFNETSYIRARSPWNRKASRAYQAAQRGLAMSSLLIVGPSGGEADGDNNTREASLVTLDGGDPRRRREAQELAKVDQSTSFGSEHRAGTNDVHRKLFTTASAVDRESATALEVHPGRSPGAAGPLA</sequence>
<dbReference type="EMBL" id="CM023483">
    <property type="protein sequence ID" value="KAH6936729.1"/>
    <property type="molecule type" value="Genomic_DNA"/>
</dbReference>
<dbReference type="Proteomes" id="UP000821845">
    <property type="component" value="Chromosome 3"/>
</dbReference>
<protein>
    <submittedName>
        <fullName evidence="1">Uncharacterized protein</fullName>
    </submittedName>
</protein>
<proteinExistence type="predicted"/>
<evidence type="ECO:0000313" key="1">
    <source>
        <dbReference type="EMBL" id="KAH6936729.1"/>
    </source>
</evidence>
<organism evidence="1 2">
    <name type="scientific">Hyalomma asiaticum</name>
    <name type="common">Tick</name>
    <dbReference type="NCBI Taxonomy" id="266040"/>
    <lineage>
        <taxon>Eukaryota</taxon>
        <taxon>Metazoa</taxon>
        <taxon>Ecdysozoa</taxon>
        <taxon>Arthropoda</taxon>
        <taxon>Chelicerata</taxon>
        <taxon>Arachnida</taxon>
        <taxon>Acari</taxon>
        <taxon>Parasitiformes</taxon>
        <taxon>Ixodida</taxon>
        <taxon>Ixodoidea</taxon>
        <taxon>Ixodidae</taxon>
        <taxon>Hyalomminae</taxon>
        <taxon>Hyalomma</taxon>
    </lineage>
</organism>
<gene>
    <name evidence="1" type="ORF">HPB50_021016</name>
</gene>
<name>A0ACB7SVP8_HYAAI</name>
<comment type="caution">
    <text evidence="1">The sequence shown here is derived from an EMBL/GenBank/DDBJ whole genome shotgun (WGS) entry which is preliminary data.</text>
</comment>
<evidence type="ECO:0000313" key="2">
    <source>
        <dbReference type="Proteomes" id="UP000821845"/>
    </source>
</evidence>
<reference evidence="1" key="1">
    <citation type="submission" date="2020-05" db="EMBL/GenBank/DDBJ databases">
        <title>Large-scale comparative analyses of tick genomes elucidate their genetic diversity and vector capacities.</title>
        <authorList>
            <person name="Jia N."/>
            <person name="Wang J."/>
            <person name="Shi W."/>
            <person name="Du L."/>
            <person name="Sun Y."/>
            <person name="Zhan W."/>
            <person name="Jiang J."/>
            <person name="Wang Q."/>
            <person name="Zhang B."/>
            <person name="Ji P."/>
            <person name="Sakyi L.B."/>
            <person name="Cui X."/>
            <person name="Yuan T."/>
            <person name="Jiang B."/>
            <person name="Yang W."/>
            <person name="Lam T.T.-Y."/>
            <person name="Chang Q."/>
            <person name="Ding S."/>
            <person name="Wang X."/>
            <person name="Zhu J."/>
            <person name="Ruan X."/>
            <person name="Zhao L."/>
            <person name="Wei J."/>
            <person name="Que T."/>
            <person name="Du C."/>
            <person name="Cheng J."/>
            <person name="Dai P."/>
            <person name="Han X."/>
            <person name="Huang E."/>
            <person name="Gao Y."/>
            <person name="Liu J."/>
            <person name="Shao H."/>
            <person name="Ye R."/>
            <person name="Li L."/>
            <person name="Wei W."/>
            <person name="Wang X."/>
            <person name="Wang C."/>
            <person name="Yang T."/>
            <person name="Huo Q."/>
            <person name="Li W."/>
            <person name="Guo W."/>
            <person name="Chen H."/>
            <person name="Zhou L."/>
            <person name="Ni X."/>
            <person name="Tian J."/>
            <person name="Zhou Y."/>
            <person name="Sheng Y."/>
            <person name="Liu T."/>
            <person name="Pan Y."/>
            <person name="Xia L."/>
            <person name="Li J."/>
            <person name="Zhao F."/>
            <person name="Cao W."/>
        </authorList>
    </citation>
    <scope>NUCLEOTIDE SEQUENCE</scope>
    <source>
        <strain evidence="1">Hyas-2018</strain>
    </source>
</reference>